<accession>A0A0M9A087</accession>
<evidence type="ECO:0000256" key="1">
    <source>
        <dbReference type="SAM" id="MobiDB-lite"/>
    </source>
</evidence>
<feature type="region of interest" description="Disordered" evidence="1">
    <location>
        <begin position="1"/>
        <end position="22"/>
    </location>
</feature>
<feature type="compositionally biased region" description="Polar residues" evidence="1">
    <location>
        <begin position="224"/>
        <end position="233"/>
    </location>
</feature>
<evidence type="ECO:0000313" key="2">
    <source>
        <dbReference type="EMBL" id="KOX73179.1"/>
    </source>
</evidence>
<proteinExistence type="predicted"/>
<dbReference type="Proteomes" id="UP000053105">
    <property type="component" value="Unassembled WGS sequence"/>
</dbReference>
<dbReference type="EMBL" id="KQ435803">
    <property type="protein sequence ID" value="KOX73179.1"/>
    <property type="molecule type" value="Genomic_DNA"/>
</dbReference>
<evidence type="ECO:0000313" key="3">
    <source>
        <dbReference type="Proteomes" id="UP000053105"/>
    </source>
</evidence>
<protein>
    <submittedName>
        <fullName evidence="2">Uncharacterized protein</fullName>
    </submittedName>
</protein>
<gene>
    <name evidence="2" type="ORF">WN51_14667</name>
</gene>
<reference evidence="2 3" key="1">
    <citation type="submission" date="2015-07" db="EMBL/GenBank/DDBJ databases">
        <title>The genome of Melipona quadrifasciata.</title>
        <authorList>
            <person name="Pan H."/>
            <person name="Kapheim K."/>
        </authorList>
    </citation>
    <scope>NUCLEOTIDE SEQUENCE [LARGE SCALE GENOMIC DNA]</scope>
    <source>
        <strain evidence="2">0111107301</strain>
        <tissue evidence="2">Whole body</tissue>
    </source>
</reference>
<dbReference type="AlphaFoldDB" id="A0A0M9A087"/>
<sequence length="241" mass="26697">MLFGRHRKQQNHKGEEEIPGLNSQNRRIVPSLPWNKLWKTSRNDFLSLLSCFNSSNPEVYTYVGDISTCQTCSGLGFLNYEFRTLTSAPNVEVSCRSPTLSKAVCGTPLGWVIGPNLTGSYNNKRFGASPTDESRQRLQDETHQPTFFSHSHLPQIPFTPSIILPFKETDEAIHPAEEMTRGGKPGIRFAGSELGCQVGGRKVDPGVRKPGHSQVTEPPFQRAASATNKTNGPRSDRSQIN</sequence>
<organism evidence="2 3">
    <name type="scientific">Melipona quadrifasciata</name>
    <dbReference type="NCBI Taxonomy" id="166423"/>
    <lineage>
        <taxon>Eukaryota</taxon>
        <taxon>Metazoa</taxon>
        <taxon>Ecdysozoa</taxon>
        <taxon>Arthropoda</taxon>
        <taxon>Hexapoda</taxon>
        <taxon>Insecta</taxon>
        <taxon>Pterygota</taxon>
        <taxon>Neoptera</taxon>
        <taxon>Endopterygota</taxon>
        <taxon>Hymenoptera</taxon>
        <taxon>Apocrita</taxon>
        <taxon>Aculeata</taxon>
        <taxon>Apoidea</taxon>
        <taxon>Anthophila</taxon>
        <taxon>Apidae</taxon>
        <taxon>Melipona</taxon>
    </lineage>
</organism>
<name>A0A0M9A087_9HYME</name>
<keyword evidence="3" id="KW-1185">Reference proteome</keyword>
<feature type="region of interest" description="Disordered" evidence="1">
    <location>
        <begin position="196"/>
        <end position="241"/>
    </location>
</feature>
<feature type="compositionally biased region" description="Basic residues" evidence="1">
    <location>
        <begin position="1"/>
        <end position="11"/>
    </location>
</feature>